<keyword evidence="2" id="KW-1185">Reference proteome</keyword>
<accession>A0ABQ9W7F3</accession>
<organism evidence="1 2">
    <name type="scientific">Saguinus oedipus</name>
    <name type="common">Cotton-top tamarin</name>
    <name type="synonym">Oedipomidas oedipus</name>
    <dbReference type="NCBI Taxonomy" id="9490"/>
    <lineage>
        <taxon>Eukaryota</taxon>
        <taxon>Metazoa</taxon>
        <taxon>Chordata</taxon>
        <taxon>Craniata</taxon>
        <taxon>Vertebrata</taxon>
        <taxon>Euteleostomi</taxon>
        <taxon>Mammalia</taxon>
        <taxon>Eutheria</taxon>
        <taxon>Euarchontoglires</taxon>
        <taxon>Primates</taxon>
        <taxon>Haplorrhini</taxon>
        <taxon>Platyrrhini</taxon>
        <taxon>Cebidae</taxon>
        <taxon>Callitrichinae</taxon>
        <taxon>Saguinus</taxon>
    </lineage>
</organism>
<gene>
    <name evidence="1" type="ORF">P7K49_004443</name>
</gene>
<evidence type="ECO:0000313" key="2">
    <source>
        <dbReference type="Proteomes" id="UP001266305"/>
    </source>
</evidence>
<proteinExistence type="predicted"/>
<comment type="caution">
    <text evidence="1">The sequence shown here is derived from an EMBL/GenBank/DDBJ whole genome shotgun (WGS) entry which is preliminary data.</text>
</comment>
<dbReference type="EMBL" id="JASSZA010000002">
    <property type="protein sequence ID" value="KAK2117557.1"/>
    <property type="molecule type" value="Genomic_DNA"/>
</dbReference>
<dbReference type="Proteomes" id="UP001266305">
    <property type="component" value="Unassembled WGS sequence"/>
</dbReference>
<feature type="non-terminal residue" evidence="1">
    <location>
        <position position="95"/>
    </location>
</feature>
<reference evidence="1 2" key="1">
    <citation type="submission" date="2023-05" db="EMBL/GenBank/DDBJ databases">
        <title>B98-5 Cell Line De Novo Hybrid Assembly: An Optical Mapping Approach.</title>
        <authorList>
            <person name="Kananen K."/>
            <person name="Auerbach J.A."/>
            <person name="Kautto E."/>
            <person name="Blachly J.S."/>
        </authorList>
    </citation>
    <scope>NUCLEOTIDE SEQUENCE [LARGE SCALE GENOMIC DNA]</scope>
    <source>
        <strain evidence="1">B95-8</strain>
        <tissue evidence="1">Cell line</tissue>
    </source>
</reference>
<protein>
    <submittedName>
        <fullName evidence="1">Uncharacterized protein</fullName>
    </submittedName>
</protein>
<evidence type="ECO:0000313" key="1">
    <source>
        <dbReference type="EMBL" id="KAK2117557.1"/>
    </source>
</evidence>
<feature type="non-terminal residue" evidence="1">
    <location>
        <position position="1"/>
    </location>
</feature>
<sequence length="95" mass="9873">RAQAESAEAWVGTGSRFISGAGQGSVAAQVGLSGPETCAGVYRITEAVHDDPNGCTVKFTAKGSDVQKLIEVVMVPEIVRDQLCEPSCHTQSSHG</sequence>
<name>A0ABQ9W7F3_SAGOE</name>